<dbReference type="PANTHER" id="PTHR43065">
    <property type="entry name" value="SENSOR HISTIDINE KINASE"/>
    <property type="match status" value="1"/>
</dbReference>
<dbReference type="Pfam" id="PF02518">
    <property type="entry name" value="HATPase_c"/>
    <property type="match status" value="1"/>
</dbReference>
<dbReference type="PROSITE" id="PS50109">
    <property type="entry name" value="HIS_KIN"/>
    <property type="match status" value="1"/>
</dbReference>
<gene>
    <name evidence="4" type="ORF">DFR42_10115</name>
</gene>
<dbReference type="SMART" id="SM00065">
    <property type="entry name" value="GAF"/>
    <property type="match status" value="1"/>
</dbReference>
<evidence type="ECO:0000256" key="1">
    <source>
        <dbReference type="ARBA" id="ARBA00000085"/>
    </source>
</evidence>
<keyword evidence="5" id="KW-1185">Reference proteome</keyword>
<dbReference type="InterPro" id="IPR029016">
    <property type="entry name" value="GAF-like_dom_sf"/>
</dbReference>
<dbReference type="SMART" id="SM00028">
    <property type="entry name" value="TPR"/>
    <property type="match status" value="4"/>
</dbReference>
<name>A0A318JZK0_9BURK</name>
<dbReference type="Pfam" id="PF13185">
    <property type="entry name" value="GAF_2"/>
    <property type="match status" value="1"/>
</dbReference>
<dbReference type="SUPFAM" id="SSF55781">
    <property type="entry name" value="GAF domain-like"/>
    <property type="match status" value="1"/>
</dbReference>
<evidence type="ECO:0000256" key="2">
    <source>
        <dbReference type="ARBA" id="ARBA00012438"/>
    </source>
</evidence>
<dbReference type="InterPro" id="IPR036890">
    <property type="entry name" value="HATPase_C_sf"/>
</dbReference>
<dbReference type="InterPro" id="IPR004358">
    <property type="entry name" value="Sig_transdc_His_kin-like_C"/>
</dbReference>
<dbReference type="InterPro" id="IPR036097">
    <property type="entry name" value="HisK_dim/P_sf"/>
</dbReference>
<dbReference type="Gene3D" id="3.30.450.40">
    <property type="match status" value="1"/>
</dbReference>
<reference evidence="4 5" key="1">
    <citation type="submission" date="2018-05" db="EMBL/GenBank/DDBJ databases">
        <title>Genomic Encyclopedia of Type Strains, Phase IV (KMG-IV): sequencing the most valuable type-strain genomes for metagenomic binning, comparative biology and taxonomic classification.</title>
        <authorList>
            <person name="Goeker M."/>
        </authorList>
    </citation>
    <scope>NUCLEOTIDE SEQUENCE [LARGE SCALE GENOMIC DNA]</scope>
    <source>
        <strain evidence="4 5">DSM 19792</strain>
    </source>
</reference>
<dbReference type="Proteomes" id="UP000247792">
    <property type="component" value="Unassembled WGS sequence"/>
</dbReference>
<dbReference type="Pfam" id="PF13424">
    <property type="entry name" value="TPR_12"/>
    <property type="match status" value="1"/>
</dbReference>
<feature type="domain" description="Histidine kinase" evidence="3">
    <location>
        <begin position="712"/>
        <end position="944"/>
    </location>
</feature>
<dbReference type="SUPFAM" id="SSF48452">
    <property type="entry name" value="TPR-like"/>
    <property type="match status" value="2"/>
</dbReference>
<dbReference type="Gene3D" id="1.10.287.130">
    <property type="match status" value="1"/>
</dbReference>
<dbReference type="SUPFAM" id="SSF47384">
    <property type="entry name" value="Homodimeric domain of signal transducing histidine kinase"/>
    <property type="match status" value="1"/>
</dbReference>
<dbReference type="InterPro" id="IPR003018">
    <property type="entry name" value="GAF"/>
</dbReference>
<dbReference type="EMBL" id="QJKB01000001">
    <property type="protein sequence ID" value="PXX46454.1"/>
    <property type="molecule type" value="Genomic_DNA"/>
</dbReference>
<comment type="catalytic activity">
    <reaction evidence="1">
        <text>ATP + protein L-histidine = ADP + protein N-phospho-L-histidine.</text>
        <dbReference type="EC" id="2.7.13.3"/>
    </reaction>
</comment>
<protein>
    <recommendedName>
        <fullName evidence="2">histidine kinase</fullName>
        <ecNumber evidence="2">2.7.13.3</ecNumber>
    </recommendedName>
</protein>
<dbReference type="SUPFAM" id="SSF55874">
    <property type="entry name" value="ATPase domain of HSP90 chaperone/DNA topoisomerase II/histidine kinase"/>
    <property type="match status" value="1"/>
</dbReference>
<dbReference type="PANTHER" id="PTHR43065:SF47">
    <property type="match status" value="1"/>
</dbReference>
<dbReference type="Gene3D" id="1.25.40.10">
    <property type="entry name" value="Tetratricopeptide repeat domain"/>
    <property type="match status" value="2"/>
</dbReference>
<dbReference type="RefSeq" id="WP_110252939.1">
    <property type="nucleotide sequence ID" value="NZ_QJKB01000001.1"/>
</dbReference>
<evidence type="ECO:0000313" key="5">
    <source>
        <dbReference type="Proteomes" id="UP000247792"/>
    </source>
</evidence>
<dbReference type="AlphaFoldDB" id="A0A318JZK0"/>
<dbReference type="InterPro" id="IPR005467">
    <property type="entry name" value="His_kinase_dom"/>
</dbReference>
<dbReference type="EC" id="2.7.13.3" evidence="2"/>
<dbReference type="OrthoDB" id="8728894at2"/>
<dbReference type="InterPro" id="IPR011990">
    <property type="entry name" value="TPR-like_helical_dom_sf"/>
</dbReference>
<evidence type="ECO:0000313" key="4">
    <source>
        <dbReference type="EMBL" id="PXX46454.1"/>
    </source>
</evidence>
<organism evidence="4 5">
    <name type="scientific">Undibacterium pigrum</name>
    <dbReference type="NCBI Taxonomy" id="401470"/>
    <lineage>
        <taxon>Bacteria</taxon>
        <taxon>Pseudomonadati</taxon>
        <taxon>Pseudomonadota</taxon>
        <taxon>Betaproteobacteria</taxon>
        <taxon>Burkholderiales</taxon>
        <taxon>Oxalobacteraceae</taxon>
        <taxon>Undibacterium</taxon>
    </lineage>
</organism>
<dbReference type="GO" id="GO:0000155">
    <property type="term" value="F:phosphorelay sensor kinase activity"/>
    <property type="evidence" value="ECO:0007669"/>
    <property type="project" value="InterPro"/>
</dbReference>
<dbReference type="Gene3D" id="3.30.565.10">
    <property type="entry name" value="Histidine kinase-like ATPase, C-terminal domain"/>
    <property type="match status" value="1"/>
</dbReference>
<dbReference type="PRINTS" id="PR00344">
    <property type="entry name" value="BCTRLSENSOR"/>
</dbReference>
<evidence type="ECO:0000259" key="3">
    <source>
        <dbReference type="PROSITE" id="PS50109"/>
    </source>
</evidence>
<sequence>MEMFVTNDEVKQWECERPGLQGMELLEMQLCLAWHLRQRDTSRALELADAADQLLNTLFPDYPVTDPGNEQLKLKQARLLLVRAEAAWLYGEFDKSEQLSKSALQLAADSEAQDAARNLADAHYLLACIGLQKGEIPVVETEIGLAMQFARQAGDGTREIAAESLLANQQVLRNLPLAQERWGAIRNPHNQTTDPVLRSYINEFLIYTYSLTSDFGQSATRGIQVFEFAKNYGQKRRMISVASNIGDAFNSLSDHQSALQWIQEGLDLARAAGWPNSTASGLIQMSETLRRLGRLEAAKEMLEKALPILANVVGSRSHLLALRYFGDLSLDMGDYAMAQRSFHELISWADKKNHLDFRIGSRRGYANALSMQGQAKAALDAALDALALARQSTDSYRHIEVLRVLAALYMRHSLPDPAEMQALSAPLHYLRQALDIAGTISNFNVPAELYEEVADAYAAAKDFHQAFEFARLALAAREKNHNREAANRLNAMQLSQQTERMKAESEHLRQLAAAEAQRAEVLQQTSVVLEKLGTIGQEITASLDAPAVFEALNRHVHDLLHVTAFVIYLMDDDQQSMTSAYGVENGIPIEPDTVYMASAVSNSVRCVRERREIAIELASEDELLPTLIPGTEMVQSMLFAPLIIGDRILGAMTIQSSRQHVYGDREKMIFRSLCAYGAIALGNADAYLRLQKTQEHLLAQEKLAALGSLVAGVAHELNTPIGNCLLVASTLQDGSRYLSSKLAGQTLRRSDLSNFCDEVKTSSEILMRGLSSAATLVSSFKQVAVDRTSEHRRSFDLRQVLHDIIATLNIRITQTGHSIEVNVPYNIHMDSYPGSLGQVISNLVENAILHAFDKRQAGHMSINVTLVEGQRVLIAFSDDGAGIPEENQKRIFDPFFTTKLGQGGSGLGLNICYNITTSILHGQLSVKSSLGAGTSFYLDLPLVV</sequence>
<comment type="caution">
    <text evidence="4">The sequence shown here is derived from an EMBL/GenBank/DDBJ whole genome shotgun (WGS) entry which is preliminary data.</text>
</comment>
<proteinExistence type="predicted"/>
<dbReference type="SMART" id="SM00387">
    <property type="entry name" value="HATPase_c"/>
    <property type="match status" value="1"/>
</dbReference>
<accession>A0A318JZK0</accession>
<dbReference type="InterPro" id="IPR019734">
    <property type="entry name" value="TPR_rpt"/>
</dbReference>
<dbReference type="InterPro" id="IPR003594">
    <property type="entry name" value="HATPase_dom"/>
</dbReference>